<evidence type="ECO:0000256" key="2">
    <source>
        <dbReference type="ARBA" id="ARBA00009948"/>
    </source>
</evidence>
<dbReference type="InterPro" id="IPR013792">
    <property type="entry name" value="RNA3'P_cycl/enolpyr_Trfase_a/b"/>
</dbReference>
<gene>
    <name evidence="7 9" type="primary">aroA</name>
    <name evidence="9" type="ORF">ACFOZ4_26700</name>
</gene>
<comment type="function">
    <text evidence="7">Catalyzes the transfer of the enolpyruvyl moiety of phosphoenolpyruvate (PEP) to the 5-hydroxyl of shikimate-3-phosphate (S3P) to produce enolpyruvyl shikimate-3-phosphate and inorganic phosphate.</text>
</comment>
<keyword evidence="10" id="KW-1185">Reference proteome</keyword>
<feature type="binding site" evidence="7">
    <location>
        <position position="337"/>
    </location>
    <ligand>
        <name>3-phosphoshikimate</name>
        <dbReference type="ChEBI" id="CHEBI:145989"/>
    </ligand>
</feature>
<keyword evidence="5 7" id="KW-0057">Aromatic amino acid biosynthesis</keyword>
<dbReference type="Gene3D" id="3.65.10.10">
    <property type="entry name" value="Enolpyruvate transferase domain"/>
    <property type="match status" value="2"/>
</dbReference>
<feature type="binding site" evidence="7">
    <location>
        <position position="310"/>
    </location>
    <ligand>
        <name>3-phosphoshikimate</name>
        <dbReference type="ChEBI" id="CHEBI:145989"/>
    </ligand>
</feature>
<comment type="caution">
    <text evidence="9">The sequence shown here is derived from an EMBL/GenBank/DDBJ whole genome shotgun (WGS) entry which is preliminary data.</text>
</comment>
<protein>
    <recommendedName>
        <fullName evidence="7">3-phosphoshikimate 1-carboxyvinyltransferase</fullName>
        <ecNumber evidence="7">2.5.1.19</ecNumber>
    </recommendedName>
    <alternativeName>
        <fullName evidence="7">5-enolpyruvylshikimate-3-phosphate synthase</fullName>
        <shortName evidence="7">EPSP synthase</shortName>
        <shortName evidence="7">EPSPS</shortName>
    </alternativeName>
</protein>
<feature type="binding site" evidence="7">
    <location>
        <position position="169"/>
    </location>
    <ligand>
        <name>phosphoenolpyruvate</name>
        <dbReference type="ChEBI" id="CHEBI:58702"/>
    </ligand>
</feature>
<dbReference type="CDD" id="cd01556">
    <property type="entry name" value="EPSP_synthase"/>
    <property type="match status" value="1"/>
</dbReference>
<evidence type="ECO:0000259" key="8">
    <source>
        <dbReference type="Pfam" id="PF00275"/>
    </source>
</evidence>
<organism evidence="9 10">
    <name type="scientific">Hamadaea flava</name>
    <dbReference type="NCBI Taxonomy" id="1742688"/>
    <lineage>
        <taxon>Bacteria</taxon>
        <taxon>Bacillati</taxon>
        <taxon>Actinomycetota</taxon>
        <taxon>Actinomycetes</taxon>
        <taxon>Micromonosporales</taxon>
        <taxon>Micromonosporaceae</taxon>
        <taxon>Hamadaea</taxon>
    </lineage>
</organism>
<dbReference type="EMBL" id="JBHSAY010000015">
    <property type="protein sequence ID" value="MFC4134216.1"/>
    <property type="molecule type" value="Genomic_DNA"/>
</dbReference>
<reference evidence="10" key="1">
    <citation type="journal article" date="2019" name="Int. J. Syst. Evol. Microbiol.">
        <title>The Global Catalogue of Microorganisms (GCM) 10K type strain sequencing project: providing services to taxonomists for standard genome sequencing and annotation.</title>
        <authorList>
            <consortium name="The Broad Institute Genomics Platform"/>
            <consortium name="The Broad Institute Genome Sequencing Center for Infectious Disease"/>
            <person name="Wu L."/>
            <person name="Ma J."/>
        </authorList>
    </citation>
    <scope>NUCLEOTIDE SEQUENCE [LARGE SCALE GENOMIC DNA]</scope>
    <source>
        <strain evidence="10">CGMCC 4.7289</strain>
    </source>
</reference>
<comment type="subunit">
    <text evidence="7">Monomer.</text>
</comment>
<comment type="subcellular location">
    <subcellularLocation>
        <location evidence="7">Cytoplasm</location>
    </subcellularLocation>
</comment>
<evidence type="ECO:0000256" key="4">
    <source>
        <dbReference type="ARBA" id="ARBA00022679"/>
    </source>
</evidence>
<keyword evidence="4 7" id="KW-0808">Transferase</keyword>
<feature type="binding site" evidence="7">
    <location>
        <position position="167"/>
    </location>
    <ligand>
        <name>3-phosphoshikimate</name>
        <dbReference type="ChEBI" id="CHEBI:145989"/>
    </ligand>
</feature>
<evidence type="ECO:0000256" key="1">
    <source>
        <dbReference type="ARBA" id="ARBA00004811"/>
    </source>
</evidence>
<dbReference type="InterPro" id="IPR006264">
    <property type="entry name" value="EPSP_synthase"/>
</dbReference>
<feature type="active site" description="Proton acceptor" evidence="7">
    <location>
        <position position="310"/>
    </location>
</feature>
<evidence type="ECO:0000313" key="9">
    <source>
        <dbReference type="EMBL" id="MFC4134216.1"/>
    </source>
</evidence>
<feature type="binding site" evidence="7">
    <location>
        <position position="194"/>
    </location>
    <ligand>
        <name>3-phosphoshikimate</name>
        <dbReference type="ChEBI" id="CHEBI:145989"/>
    </ligand>
</feature>
<dbReference type="Pfam" id="PF00275">
    <property type="entry name" value="EPSP_synthase"/>
    <property type="match status" value="1"/>
</dbReference>
<feature type="binding site" evidence="7">
    <location>
        <position position="169"/>
    </location>
    <ligand>
        <name>3-phosphoshikimate</name>
        <dbReference type="ChEBI" id="CHEBI:145989"/>
    </ligand>
</feature>
<feature type="binding site" evidence="7">
    <location>
        <position position="93"/>
    </location>
    <ligand>
        <name>phosphoenolpyruvate</name>
        <dbReference type="ChEBI" id="CHEBI:58702"/>
    </ligand>
</feature>
<dbReference type="PANTHER" id="PTHR21090">
    <property type="entry name" value="AROM/DEHYDROQUINATE SYNTHASE"/>
    <property type="match status" value="1"/>
</dbReference>
<dbReference type="NCBIfam" id="TIGR01356">
    <property type="entry name" value="aroA"/>
    <property type="match status" value="1"/>
</dbReference>
<evidence type="ECO:0000256" key="6">
    <source>
        <dbReference type="ARBA" id="ARBA00044633"/>
    </source>
</evidence>
<keyword evidence="3 7" id="KW-0028">Amino-acid biosynthesis</keyword>
<feature type="binding site" evidence="7">
    <location>
        <position position="121"/>
    </location>
    <ligand>
        <name>phosphoenolpyruvate</name>
        <dbReference type="ChEBI" id="CHEBI:58702"/>
    </ligand>
</feature>
<feature type="binding site" evidence="7">
    <location>
        <position position="10"/>
    </location>
    <ligand>
        <name>3-phosphoshikimate</name>
        <dbReference type="ChEBI" id="CHEBI:145989"/>
    </ligand>
</feature>
<feature type="binding site" evidence="7">
    <location>
        <position position="333"/>
    </location>
    <ligand>
        <name>3-phosphoshikimate</name>
        <dbReference type="ChEBI" id="CHEBI:145989"/>
    </ligand>
</feature>
<feature type="binding site" evidence="7">
    <location>
        <position position="168"/>
    </location>
    <ligand>
        <name>3-phosphoshikimate</name>
        <dbReference type="ChEBI" id="CHEBI:145989"/>
    </ligand>
</feature>
<dbReference type="PANTHER" id="PTHR21090:SF5">
    <property type="entry name" value="PENTAFUNCTIONAL AROM POLYPEPTIDE"/>
    <property type="match status" value="1"/>
</dbReference>
<dbReference type="Proteomes" id="UP001595816">
    <property type="component" value="Unassembled WGS sequence"/>
</dbReference>
<proteinExistence type="inferred from homology"/>
<dbReference type="GO" id="GO:0003866">
    <property type="term" value="F:3-phosphoshikimate 1-carboxyvinyltransferase activity"/>
    <property type="evidence" value="ECO:0007669"/>
    <property type="project" value="UniProtKB-EC"/>
</dbReference>
<feature type="binding site" evidence="7">
    <location>
        <position position="382"/>
    </location>
    <ligand>
        <name>phosphoenolpyruvate</name>
        <dbReference type="ChEBI" id="CHEBI:58702"/>
    </ligand>
</feature>
<feature type="binding site" evidence="7">
    <location>
        <position position="407"/>
    </location>
    <ligand>
        <name>phosphoenolpyruvate</name>
        <dbReference type="ChEBI" id="CHEBI:58702"/>
    </ligand>
</feature>
<dbReference type="RefSeq" id="WP_253761604.1">
    <property type="nucleotide sequence ID" value="NZ_JAMZDZ010000001.1"/>
</dbReference>
<comment type="similarity">
    <text evidence="2 7">Belongs to the EPSP synthase family.</text>
</comment>
<sequence>MTEVVIPGSKSVMARALFLAAAADGVSTLRQPLASDDTEAFAYGLRDLGYEVDLRPDVWTVTGLPHGPSAGERSRETPGVRSASASVYTRDAGTASRFLPALVAAGHGTFRFDASAQMRRRPVAPLVDALRQLGVEVSCDETEGHLPLTVHADGVKGGTLTLDASLSSQFLTALLMLGPLTTDGLVIRVGELVSVPYIEITLAMMRRFGATVDWSGDTFTVAPGGYQARDYLIEPDASSASYFFAAAAVTGREVTVHGLGSESLQGDVRFVDVLARMGATVRVAPESVTVIGPENGRLDGVTVNMRDISDTMPTLAAIAPYASSPVRIEDVYNTRVKECDRLETSAVNLRRLGIAVETGRDWIEIQPGQPQAAEILTERDHRIAMSFSVTGLRTPGITLDDPDCVKKTFPTFHSVFHSAFPGLR</sequence>
<name>A0ABV8LT22_9ACTN</name>
<dbReference type="InterPro" id="IPR036968">
    <property type="entry name" value="Enolpyruvate_Tfrase_sf"/>
</dbReference>
<dbReference type="HAMAP" id="MF_00210">
    <property type="entry name" value="EPSP_synth"/>
    <property type="match status" value="1"/>
</dbReference>
<dbReference type="InterPro" id="IPR001986">
    <property type="entry name" value="Enolpyruvate_Tfrase_dom"/>
</dbReference>
<evidence type="ECO:0000313" key="10">
    <source>
        <dbReference type="Proteomes" id="UP001595816"/>
    </source>
</evidence>
<feature type="binding site" evidence="7">
    <location>
        <position position="10"/>
    </location>
    <ligand>
        <name>phosphoenolpyruvate</name>
        <dbReference type="ChEBI" id="CHEBI:58702"/>
    </ligand>
</feature>
<evidence type="ECO:0000256" key="7">
    <source>
        <dbReference type="HAMAP-Rule" id="MF_00210"/>
    </source>
</evidence>
<feature type="domain" description="Enolpyruvate transferase" evidence="8">
    <location>
        <begin position="3"/>
        <end position="414"/>
    </location>
</feature>
<dbReference type="SUPFAM" id="SSF55205">
    <property type="entry name" value="EPT/RTPC-like"/>
    <property type="match status" value="1"/>
</dbReference>
<comment type="pathway">
    <text evidence="1 7">Metabolic intermediate biosynthesis; chorismate biosynthesis; chorismate from D-erythrose 4-phosphate and phosphoenolpyruvate: step 6/7.</text>
</comment>
<feature type="binding site" evidence="7">
    <location>
        <position position="341"/>
    </location>
    <ligand>
        <name>phosphoenolpyruvate</name>
        <dbReference type="ChEBI" id="CHEBI:58702"/>
    </ligand>
</feature>
<comment type="catalytic activity">
    <reaction evidence="6">
        <text>3-phosphoshikimate + phosphoenolpyruvate = 5-O-(1-carboxyvinyl)-3-phosphoshikimate + phosphate</text>
        <dbReference type="Rhea" id="RHEA:21256"/>
        <dbReference type="ChEBI" id="CHEBI:43474"/>
        <dbReference type="ChEBI" id="CHEBI:57701"/>
        <dbReference type="ChEBI" id="CHEBI:58702"/>
        <dbReference type="ChEBI" id="CHEBI:145989"/>
        <dbReference type="EC" id="2.5.1.19"/>
    </reaction>
    <physiologicalReaction direction="left-to-right" evidence="6">
        <dbReference type="Rhea" id="RHEA:21257"/>
    </physiologicalReaction>
</comment>
<dbReference type="EC" id="2.5.1.19" evidence="7"/>
<keyword evidence="7" id="KW-0963">Cytoplasm</keyword>
<accession>A0ABV8LT22</accession>
<evidence type="ECO:0000256" key="5">
    <source>
        <dbReference type="ARBA" id="ARBA00023141"/>
    </source>
</evidence>
<feature type="binding site" evidence="7">
    <location>
        <position position="11"/>
    </location>
    <ligand>
        <name>3-phosphoshikimate</name>
        <dbReference type="ChEBI" id="CHEBI:145989"/>
    </ligand>
</feature>
<dbReference type="PIRSF" id="PIRSF000505">
    <property type="entry name" value="EPSPS"/>
    <property type="match status" value="1"/>
</dbReference>
<feature type="binding site" evidence="7">
    <location>
        <position position="15"/>
    </location>
    <ligand>
        <name>3-phosphoshikimate</name>
        <dbReference type="ChEBI" id="CHEBI:145989"/>
    </ligand>
</feature>
<evidence type="ECO:0000256" key="3">
    <source>
        <dbReference type="ARBA" id="ARBA00022605"/>
    </source>
</evidence>